<name>K6VQQ2_9MICO</name>
<protein>
    <recommendedName>
        <fullName evidence="11">DUF2029 domain-containing protein</fullName>
    </recommendedName>
</protein>
<comment type="subcellular location">
    <subcellularLocation>
        <location evidence="1">Cell membrane</location>
        <topology evidence="1">Multi-pass membrane protein</topology>
    </subcellularLocation>
</comment>
<feature type="transmembrane region" description="Helical" evidence="8">
    <location>
        <begin position="240"/>
        <end position="265"/>
    </location>
</feature>
<evidence type="ECO:0000256" key="1">
    <source>
        <dbReference type="ARBA" id="ARBA00004651"/>
    </source>
</evidence>
<keyword evidence="6 8" id="KW-0472">Membrane</keyword>
<dbReference type="RefSeq" id="WP_006503801.1">
    <property type="nucleotide sequence ID" value="NZ_BAGZ01000018.1"/>
</dbReference>
<dbReference type="AlphaFoldDB" id="K6VQQ2"/>
<comment type="similarity">
    <text evidence="7">Belongs to the glycosyltransferase 87 family.</text>
</comment>
<feature type="transmembrane region" description="Helical" evidence="8">
    <location>
        <begin position="40"/>
        <end position="61"/>
    </location>
</feature>
<feature type="transmembrane region" description="Helical" evidence="8">
    <location>
        <begin position="206"/>
        <end position="233"/>
    </location>
</feature>
<accession>K6VQQ2</accession>
<keyword evidence="5 8" id="KW-1133">Transmembrane helix</keyword>
<feature type="transmembrane region" description="Helical" evidence="8">
    <location>
        <begin position="175"/>
        <end position="200"/>
    </location>
</feature>
<evidence type="ECO:0000313" key="9">
    <source>
        <dbReference type="EMBL" id="GAB79044.1"/>
    </source>
</evidence>
<organism evidence="9 10">
    <name type="scientific">Austwickia chelonae NBRC 105200</name>
    <dbReference type="NCBI Taxonomy" id="1184607"/>
    <lineage>
        <taxon>Bacteria</taxon>
        <taxon>Bacillati</taxon>
        <taxon>Actinomycetota</taxon>
        <taxon>Actinomycetes</taxon>
        <taxon>Micrococcales</taxon>
        <taxon>Dermatophilaceae</taxon>
        <taxon>Austwickia</taxon>
    </lineage>
</organism>
<evidence type="ECO:0000313" key="10">
    <source>
        <dbReference type="Proteomes" id="UP000008495"/>
    </source>
</evidence>
<keyword evidence="10" id="KW-1185">Reference proteome</keyword>
<dbReference type="GO" id="GO:0016758">
    <property type="term" value="F:hexosyltransferase activity"/>
    <property type="evidence" value="ECO:0007669"/>
    <property type="project" value="InterPro"/>
</dbReference>
<evidence type="ECO:0000256" key="7">
    <source>
        <dbReference type="ARBA" id="ARBA00024033"/>
    </source>
</evidence>
<dbReference type="STRING" id="100225.SAMN05421595_2904"/>
<dbReference type="GO" id="GO:0005886">
    <property type="term" value="C:plasma membrane"/>
    <property type="evidence" value="ECO:0007669"/>
    <property type="project" value="UniProtKB-SubCell"/>
</dbReference>
<evidence type="ECO:0000256" key="6">
    <source>
        <dbReference type="ARBA" id="ARBA00023136"/>
    </source>
</evidence>
<gene>
    <name evidence="9" type="ORF">AUCHE_18_00450</name>
</gene>
<evidence type="ECO:0000256" key="4">
    <source>
        <dbReference type="ARBA" id="ARBA00022692"/>
    </source>
</evidence>
<feature type="transmembrane region" description="Helical" evidence="8">
    <location>
        <begin position="308"/>
        <end position="332"/>
    </location>
</feature>
<dbReference type="eggNOG" id="COG5650">
    <property type="taxonomic scope" value="Bacteria"/>
</dbReference>
<dbReference type="Proteomes" id="UP000008495">
    <property type="component" value="Unassembled WGS sequence"/>
</dbReference>
<keyword evidence="2" id="KW-1003">Cell membrane</keyword>
<dbReference type="EMBL" id="BAGZ01000018">
    <property type="protein sequence ID" value="GAB79044.1"/>
    <property type="molecule type" value="Genomic_DNA"/>
</dbReference>
<dbReference type="Pfam" id="PF09594">
    <property type="entry name" value="GT87"/>
    <property type="match status" value="1"/>
</dbReference>
<evidence type="ECO:0008006" key="11">
    <source>
        <dbReference type="Google" id="ProtNLM"/>
    </source>
</evidence>
<feature type="transmembrane region" description="Helical" evidence="8">
    <location>
        <begin position="138"/>
        <end position="155"/>
    </location>
</feature>
<feature type="transmembrane region" description="Helical" evidence="8">
    <location>
        <begin position="411"/>
        <end position="431"/>
    </location>
</feature>
<evidence type="ECO:0000256" key="5">
    <source>
        <dbReference type="ARBA" id="ARBA00022989"/>
    </source>
</evidence>
<sequence length="473" mass="50797">MQTRATRIIPNPHQDPVPRAAAAFFGGSLGRHVRIEGARVWRSSLAGLTFVGSVMVALGLFQKGHCLANGWGAPESFWRACYSDLPFLYAGTPLVDGSFPYVPNAAVFSQPPLTGMLMWAVSLATPGGEPFDQQRWNFVLWAVLTVAILAVLIVVTARSCTQGPWRAAHVAASPILVTTALVSPDLFGVTLASSALWLWARERPEWAGVLFGAAAAARTYTVLLVLVVGLLALRSGRLRAWSAMAGATLLSFCGVFLVVFGLSVWSGSARGLSDLGGLLAPYRLWFSGGPDYGSLWFLPRLWGVELTAGWAVTFSVLGWVIALLAGAGVALAAARRPTVAEVAIIVVGLALVTGRTIPVQSSLWLLPLVALAGLRWRDHLIWVSAELCYFVAIWLYLGGLSDSARALPMPWFLFFSVVRLAGIGWLVASAWRQAWCRPACSPGEATMAEDVAEHDELAGAMSGRQDRLTMVLR</sequence>
<dbReference type="InterPro" id="IPR018584">
    <property type="entry name" value="GT87"/>
</dbReference>
<evidence type="ECO:0000256" key="3">
    <source>
        <dbReference type="ARBA" id="ARBA00022679"/>
    </source>
</evidence>
<comment type="caution">
    <text evidence="9">The sequence shown here is derived from an EMBL/GenBank/DDBJ whole genome shotgun (WGS) entry which is preliminary data.</text>
</comment>
<reference evidence="9 10" key="1">
    <citation type="submission" date="2012-08" db="EMBL/GenBank/DDBJ databases">
        <title>Whole genome shotgun sequence of Austwickia chelonae NBRC 105200.</title>
        <authorList>
            <person name="Yoshida I."/>
            <person name="Hosoyama A."/>
            <person name="Tsuchikane K."/>
            <person name="Katsumata H."/>
            <person name="Ando Y."/>
            <person name="Ohji S."/>
            <person name="Hamada M."/>
            <person name="Tamura T."/>
            <person name="Yamazoe A."/>
            <person name="Yamazaki S."/>
            <person name="Fujita N."/>
        </authorList>
    </citation>
    <scope>NUCLEOTIDE SEQUENCE [LARGE SCALE GENOMIC DNA]</scope>
    <source>
        <strain evidence="9 10">NBRC 105200</strain>
    </source>
</reference>
<keyword evidence="3" id="KW-0808">Transferase</keyword>
<evidence type="ECO:0000256" key="2">
    <source>
        <dbReference type="ARBA" id="ARBA00022475"/>
    </source>
</evidence>
<evidence type="ECO:0000256" key="8">
    <source>
        <dbReference type="SAM" id="Phobius"/>
    </source>
</evidence>
<feature type="transmembrane region" description="Helical" evidence="8">
    <location>
        <begin position="379"/>
        <end position="399"/>
    </location>
</feature>
<keyword evidence="4 8" id="KW-0812">Transmembrane</keyword>
<proteinExistence type="inferred from homology"/>